<protein>
    <submittedName>
        <fullName evidence="1">Uncharacterized protein</fullName>
    </submittedName>
</protein>
<name>A0A3N0V5F7_9PROT</name>
<dbReference type="EMBL" id="RJVP01000001">
    <property type="protein sequence ID" value="ROH87999.1"/>
    <property type="molecule type" value="Genomic_DNA"/>
</dbReference>
<comment type="caution">
    <text evidence="1">The sequence shown here is derived from an EMBL/GenBank/DDBJ whole genome shotgun (WGS) entry which is preliminary data.</text>
</comment>
<reference evidence="1 2" key="1">
    <citation type="submission" date="2018-10" db="EMBL/GenBank/DDBJ databases">
        <authorList>
            <person name="Chen W.-M."/>
        </authorList>
    </citation>
    <scope>NUCLEOTIDE SEQUENCE [LARGE SCALE GENOMIC DNA]</scope>
    <source>
        <strain evidence="1 2">H-5</strain>
    </source>
</reference>
<evidence type="ECO:0000313" key="2">
    <source>
        <dbReference type="Proteomes" id="UP000275137"/>
    </source>
</evidence>
<gene>
    <name evidence="1" type="ORF">ED236_00455</name>
</gene>
<dbReference type="RefSeq" id="WP_123235993.1">
    <property type="nucleotide sequence ID" value="NZ_RJVP01000001.1"/>
</dbReference>
<dbReference type="AlphaFoldDB" id="A0A3N0V5F7"/>
<accession>A0A3N0V5F7</accession>
<dbReference type="Proteomes" id="UP000275137">
    <property type="component" value="Unassembled WGS sequence"/>
</dbReference>
<keyword evidence="2" id="KW-1185">Reference proteome</keyword>
<sequence length="94" mass="10479">MTRQAEEIELLSRIELGLDAERFMMSNLGKSIVKRASIEVNEALMALKAVDCNDSRAIRELQTKIEVAELGIVYLLESINAGSVAEEQINNNQE</sequence>
<evidence type="ECO:0000313" key="1">
    <source>
        <dbReference type="EMBL" id="ROH87999.1"/>
    </source>
</evidence>
<proteinExistence type="predicted"/>
<organism evidence="1 2">
    <name type="scientific">Pseudomethylobacillus aquaticus</name>
    <dbReference type="NCBI Taxonomy" id="2676064"/>
    <lineage>
        <taxon>Bacteria</taxon>
        <taxon>Pseudomonadati</taxon>
        <taxon>Pseudomonadota</taxon>
        <taxon>Betaproteobacteria</taxon>
        <taxon>Nitrosomonadales</taxon>
        <taxon>Methylophilaceae</taxon>
        <taxon>Pseudomethylobacillus</taxon>
    </lineage>
</organism>